<organism evidence="7 8">
    <name type="scientific">Chryseobacterium profundimaris</name>
    <dbReference type="NCBI Taxonomy" id="1387275"/>
    <lineage>
        <taxon>Bacteria</taxon>
        <taxon>Pseudomonadati</taxon>
        <taxon>Bacteroidota</taxon>
        <taxon>Flavobacteriia</taxon>
        <taxon>Flavobacteriales</taxon>
        <taxon>Weeksellaceae</taxon>
        <taxon>Chryseobacterium group</taxon>
        <taxon>Chryseobacterium</taxon>
    </lineage>
</organism>
<dbReference type="Gene3D" id="2.40.50.100">
    <property type="match status" value="1"/>
</dbReference>
<dbReference type="Gene3D" id="2.40.420.20">
    <property type="match status" value="1"/>
</dbReference>
<keyword evidence="2" id="KW-0813">Transport</keyword>
<evidence type="ECO:0000259" key="6">
    <source>
        <dbReference type="Pfam" id="PF25973"/>
    </source>
</evidence>
<proteinExistence type="inferred from homology"/>
<evidence type="ECO:0000313" key="7">
    <source>
        <dbReference type="EMBL" id="SMP17889.1"/>
    </source>
</evidence>
<evidence type="ECO:0000259" key="4">
    <source>
        <dbReference type="Pfam" id="PF25954"/>
    </source>
</evidence>
<evidence type="ECO:0000256" key="2">
    <source>
        <dbReference type="ARBA" id="ARBA00022448"/>
    </source>
</evidence>
<dbReference type="InterPro" id="IPR058792">
    <property type="entry name" value="Beta-barrel_RND_2"/>
</dbReference>
<evidence type="ECO:0000256" key="1">
    <source>
        <dbReference type="ARBA" id="ARBA00009477"/>
    </source>
</evidence>
<dbReference type="InterPro" id="IPR006143">
    <property type="entry name" value="RND_pump_MFP"/>
</dbReference>
<dbReference type="Pfam" id="PF25954">
    <property type="entry name" value="Beta-barrel_RND_2"/>
    <property type="match status" value="1"/>
</dbReference>
<feature type="coiled-coil region" evidence="3">
    <location>
        <begin position="103"/>
        <end position="161"/>
    </location>
</feature>
<dbReference type="Proteomes" id="UP001157960">
    <property type="component" value="Unassembled WGS sequence"/>
</dbReference>
<keyword evidence="3" id="KW-0175">Coiled coil</keyword>
<dbReference type="EMBL" id="FXTZ01000004">
    <property type="protein sequence ID" value="SMP17889.1"/>
    <property type="molecule type" value="Genomic_DNA"/>
</dbReference>
<dbReference type="InterPro" id="IPR058647">
    <property type="entry name" value="BSH_CzcB-like"/>
</dbReference>
<dbReference type="PROSITE" id="PS51257">
    <property type="entry name" value="PROKAR_LIPOPROTEIN"/>
    <property type="match status" value="1"/>
</dbReference>
<dbReference type="InterPro" id="IPR051909">
    <property type="entry name" value="MFP_Cation_Efflux"/>
</dbReference>
<dbReference type="InterPro" id="IPR058627">
    <property type="entry name" value="MdtA-like_C"/>
</dbReference>
<dbReference type="Gene3D" id="2.40.30.170">
    <property type="match status" value="1"/>
</dbReference>
<protein>
    <submittedName>
        <fullName evidence="7">Membrane fusion protein, cobalt-zinc-cadmium efflux system</fullName>
    </submittedName>
</protein>
<dbReference type="SUPFAM" id="SSF111369">
    <property type="entry name" value="HlyD-like secretion proteins"/>
    <property type="match status" value="1"/>
</dbReference>
<dbReference type="PANTHER" id="PTHR30097:SF4">
    <property type="entry name" value="SLR6042 PROTEIN"/>
    <property type="match status" value="1"/>
</dbReference>
<evidence type="ECO:0000256" key="3">
    <source>
        <dbReference type="SAM" id="Coils"/>
    </source>
</evidence>
<feature type="domain" description="CzcB-like barrel-sandwich hybrid" evidence="6">
    <location>
        <begin position="69"/>
        <end position="207"/>
    </location>
</feature>
<accession>A0ABY1NTN1</accession>
<dbReference type="Pfam" id="PF25973">
    <property type="entry name" value="BSH_CzcB"/>
    <property type="match status" value="1"/>
</dbReference>
<evidence type="ECO:0000259" key="5">
    <source>
        <dbReference type="Pfam" id="PF25967"/>
    </source>
</evidence>
<gene>
    <name evidence="7" type="ORF">SAMN06264346_104178</name>
</gene>
<comment type="caution">
    <text evidence="7">The sequence shown here is derived from an EMBL/GenBank/DDBJ whole genome shotgun (WGS) entry which is preliminary data.</text>
</comment>
<feature type="domain" description="CusB-like beta-barrel" evidence="4">
    <location>
        <begin position="210"/>
        <end position="286"/>
    </location>
</feature>
<comment type="similarity">
    <text evidence="1">Belongs to the membrane fusion protein (MFP) (TC 8.A.1) family.</text>
</comment>
<reference evidence="7 8" key="1">
    <citation type="submission" date="2017-05" db="EMBL/GenBank/DDBJ databases">
        <authorList>
            <person name="Varghese N."/>
            <person name="Submissions S."/>
        </authorList>
    </citation>
    <scope>NUCLEOTIDE SEQUENCE [LARGE SCALE GENOMIC DNA]</scope>
    <source>
        <strain evidence="7 8">DSM 28214</strain>
    </source>
</reference>
<dbReference type="RefSeq" id="WP_283421882.1">
    <property type="nucleotide sequence ID" value="NZ_FXTZ01000004.1"/>
</dbReference>
<name>A0ABY1NTN1_9FLAO</name>
<feature type="domain" description="Multidrug resistance protein MdtA-like C-terminal permuted SH3" evidence="5">
    <location>
        <begin position="292"/>
        <end position="348"/>
    </location>
</feature>
<dbReference type="PANTHER" id="PTHR30097">
    <property type="entry name" value="CATION EFFLUX SYSTEM PROTEIN CUSB"/>
    <property type="match status" value="1"/>
</dbReference>
<keyword evidence="8" id="KW-1185">Reference proteome</keyword>
<dbReference type="Pfam" id="PF25967">
    <property type="entry name" value="RND-MFP_C"/>
    <property type="match status" value="1"/>
</dbReference>
<dbReference type="NCBIfam" id="TIGR01730">
    <property type="entry name" value="RND_mfp"/>
    <property type="match status" value="1"/>
</dbReference>
<evidence type="ECO:0000313" key="8">
    <source>
        <dbReference type="Proteomes" id="UP001157960"/>
    </source>
</evidence>
<sequence length="359" mass="40030">MKTYIIPVIIALLALSCSKKEEIVQAKKGFELSNTMLQSISLAKAEKKYIEDDFNFYGKISADKNSYIDVYPLVGGNVLSVNAELGDYVKKGQVLATIRSTEMAEVQKEVSDAKTDLLVAQNNLRVAKEMYEGKLNTERDVLEAKSELQKAQDQMQRANAVSTVYNVKKGNIYSVIAPISGYIVQKNINKDMQLRSDRSENIFDVANTTNVWAIMNVNESDIDKISLGMKARVSTLSYPDKVFVGKIDKIFKIIDPETNAMQARVVLDNQSGLLIPESKATIKVISSENTLALTIPSKAVIFDDNRSFVIIYKSRTDVKVREIKVLKQVGDITYVSEGLSEGEQVVTNNQLLIYRSLNS</sequence>